<gene>
    <name evidence="1" type="ORF">MTR67_039485</name>
</gene>
<dbReference type="AlphaFoldDB" id="A0AAF0ZQR0"/>
<sequence length="88" mass="9952">MKRTKKLKPEHHQAYLANRQRDTLHPLFQNIPPNGPECRDAEGKAQNAMNQKKGESPSHLEIATNLTERSAITLFSESINVATPFKET</sequence>
<proteinExistence type="predicted"/>
<protein>
    <submittedName>
        <fullName evidence="1">Uncharacterized protein</fullName>
    </submittedName>
</protein>
<reference evidence="1" key="1">
    <citation type="submission" date="2023-08" db="EMBL/GenBank/DDBJ databases">
        <title>A de novo genome assembly of Solanum verrucosum Schlechtendal, a Mexican diploid species geographically isolated from the other diploid A-genome species in potato relatives.</title>
        <authorList>
            <person name="Hosaka K."/>
        </authorList>
    </citation>
    <scope>NUCLEOTIDE SEQUENCE</scope>
    <source>
        <tissue evidence="1">Young leaves</tissue>
    </source>
</reference>
<dbReference type="Proteomes" id="UP001234989">
    <property type="component" value="Chromosome 9"/>
</dbReference>
<accession>A0AAF0ZQR0</accession>
<evidence type="ECO:0000313" key="2">
    <source>
        <dbReference type="Proteomes" id="UP001234989"/>
    </source>
</evidence>
<name>A0AAF0ZQR0_SOLVR</name>
<evidence type="ECO:0000313" key="1">
    <source>
        <dbReference type="EMBL" id="WMV46100.1"/>
    </source>
</evidence>
<organism evidence="1 2">
    <name type="scientific">Solanum verrucosum</name>
    <dbReference type="NCBI Taxonomy" id="315347"/>
    <lineage>
        <taxon>Eukaryota</taxon>
        <taxon>Viridiplantae</taxon>
        <taxon>Streptophyta</taxon>
        <taxon>Embryophyta</taxon>
        <taxon>Tracheophyta</taxon>
        <taxon>Spermatophyta</taxon>
        <taxon>Magnoliopsida</taxon>
        <taxon>eudicotyledons</taxon>
        <taxon>Gunneridae</taxon>
        <taxon>Pentapetalae</taxon>
        <taxon>asterids</taxon>
        <taxon>lamiids</taxon>
        <taxon>Solanales</taxon>
        <taxon>Solanaceae</taxon>
        <taxon>Solanoideae</taxon>
        <taxon>Solaneae</taxon>
        <taxon>Solanum</taxon>
    </lineage>
</organism>
<dbReference type="EMBL" id="CP133620">
    <property type="protein sequence ID" value="WMV46100.1"/>
    <property type="molecule type" value="Genomic_DNA"/>
</dbReference>
<keyword evidence="2" id="KW-1185">Reference proteome</keyword>